<proteinExistence type="predicted"/>
<organism evidence="1">
    <name type="scientific">viral metagenome</name>
    <dbReference type="NCBI Taxonomy" id="1070528"/>
    <lineage>
        <taxon>unclassified sequences</taxon>
        <taxon>metagenomes</taxon>
        <taxon>organismal metagenomes</taxon>
    </lineage>
</organism>
<sequence length="83" mass="9405">MNPYTMPIQLTNIYKFCNSNTRTSQSRGGINANIYTCSQNKSLPLSKTTNLNTSTNISGQTKKMAYSQWVNTNLTNKKFVFLQ</sequence>
<protein>
    <submittedName>
        <fullName evidence="1">Uncharacterized protein</fullName>
    </submittedName>
</protein>
<accession>A0A6C0I198</accession>
<evidence type="ECO:0000313" key="1">
    <source>
        <dbReference type="EMBL" id="QHT86195.1"/>
    </source>
</evidence>
<reference evidence="1" key="1">
    <citation type="journal article" date="2020" name="Nature">
        <title>Giant virus diversity and host interactions through global metagenomics.</title>
        <authorList>
            <person name="Schulz F."/>
            <person name="Roux S."/>
            <person name="Paez-Espino D."/>
            <person name="Jungbluth S."/>
            <person name="Walsh D.A."/>
            <person name="Denef V.J."/>
            <person name="McMahon K.D."/>
            <person name="Konstantinidis K.T."/>
            <person name="Eloe-Fadrosh E.A."/>
            <person name="Kyrpides N.C."/>
            <person name="Woyke T."/>
        </authorList>
    </citation>
    <scope>NUCLEOTIDE SEQUENCE</scope>
    <source>
        <strain evidence="1">GVMAG-M-3300023184-184</strain>
    </source>
</reference>
<dbReference type="AlphaFoldDB" id="A0A6C0I198"/>
<dbReference type="EMBL" id="MN740063">
    <property type="protein sequence ID" value="QHT86195.1"/>
    <property type="molecule type" value="Genomic_DNA"/>
</dbReference>
<name>A0A6C0I198_9ZZZZ</name>